<dbReference type="Proteomes" id="UP001321760">
    <property type="component" value="Unassembled WGS sequence"/>
</dbReference>
<dbReference type="PROSITE" id="PS51716">
    <property type="entry name" value="G_IRG"/>
    <property type="match status" value="1"/>
</dbReference>
<dbReference type="Gene3D" id="3.40.50.300">
    <property type="entry name" value="P-loop containing nucleotide triphosphate hydrolases"/>
    <property type="match status" value="1"/>
</dbReference>
<comment type="similarity">
    <text evidence="1">Belongs to the TRAFAC class dynamin-like GTPase superfamily. IRG family.</text>
</comment>
<evidence type="ECO:0000259" key="2">
    <source>
        <dbReference type="PROSITE" id="PS51716"/>
    </source>
</evidence>
<dbReference type="InterPro" id="IPR007743">
    <property type="entry name" value="Immunity-related_GTPase-like"/>
</dbReference>
<reference evidence="3" key="2">
    <citation type="submission" date="2023-05" db="EMBL/GenBank/DDBJ databases">
        <authorList>
            <consortium name="Lawrence Berkeley National Laboratory"/>
            <person name="Steindorff A."/>
            <person name="Hensen N."/>
            <person name="Bonometti L."/>
            <person name="Westerberg I."/>
            <person name="Brannstrom I.O."/>
            <person name="Guillou S."/>
            <person name="Cros-Aarteil S."/>
            <person name="Calhoun S."/>
            <person name="Haridas S."/>
            <person name="Kuo A."/>
            <person name="Mondo S."/>
            <person name="Pangilinan J."/>
            <person name="Riley R."/>
            <person name="Labutti K."/>
            <person name="Andreopoulos B."/>
            <person name="Lipzen A."/>
            <person name="Chen C."/>
            <person name="Yanf M."/>
            <person name="Daum C."/>
            <person name="Ng V."/>
            <person name="Clum A."/>
            <person name="Ohm R."/>
            <person name="Martin F."/>
            <person name="Silar P."/>
            <person name="Natvig D."/>
            <person name="Lalanne C."/>
            <person name="Gautier V."/>
            <person name="Ament-Velasquez S.L."/>
            <person name="Kruys A."/>
            <person name="Hutchinson M.I."/>
            <person name="Powell A.J."/>
            <person name="Barry K."/>
            <person name="Miller A.N."/>
            <person name="Grigoriev I.V."/>
            <person name="Debuchy R."/>
            <person name="Gladieux P."/>
            <person name="Thoren M.H."/>
            <person name="Johannesson H."/>
        </authorList>
    </citation>
    <scope>NUCLEOTIDE SEQUENCE</scope>
    <source>
        <strain evidence="3">PSN243</strain>
    </source>
</reference>
<dbReference type="InterPro" id="IPR027417">
    <property type="entry name" value="P-loop_NTPase"/>
</dbReference>
<dbReference type="SUPFAM" id="SSF52540">
    <property type="entry name" value="P-loop containing nucleoside triphosphate hydrolases"/>
    <property type="match status" value="1"/>
</dbReference>
<dbReference type="AlphaFoldDB" id="A0AAV9H5B3"/>
<dbReference type="GO" id="GO:0005525">
    <property type="term" value="F:GTP binding"/>
    <property type="evidence" value="ECO:0007669"/>
    <property type="project" value="InterPro"/>
</dbReference>
<evidence type="ECO:0000313" key="3">
    <source>
        <dbReference type="EMBL" id="KAK4455220.1"/>
    </source>
</evidence>
<comment type="caution">
    <text evidence="3">The sequence shown here is derived from an EMBL/GenBank/DDBJ whole genome shotgun (WGS) entry which is preliminary data.</text>
</comment>
<keyword evidence="4" id="KW-1185">Reference proteome</keyword>
<evidence type="ECO:0000313" key="4">
    <source>
        <dbReference type="Proteomes" id="UP001321760"/>
    </source>
</evidence>
<dbReference type="PANTHER" id="PTHR14143">
    <property type="entry name" value="INTERFERON-INDUCIBLE GTPASE FAMILY MEMBER"/>
    <property type="match status" value="1"/>
</dbReference>
<dbReference type="Pfam" id="PF05049">
    <property type="entry name" value="IIGP"/>
    <property type="match status" value="1"/>
</dbReference>
<gene>
    <name evidence="3" type="ORF">QBC34DRAFT_391806</name>
</gene>
<protein>
    <recommendedName>
        <fullName evidence="2">IRG-type G domain-containing protein</fullName>
    </recommendedName>
</protein>
<accession>A0AAV9H5B3</accession>
<evidence type="ECO:0000256" key="1">
    <source>
        <dbReference type="ARBA" id="ARBA00005429"/>
    </source>
</evidence>
<name>A0AAV9H5B3_9PEZI</name>
<organism evidence="3 4">
    <name type="scientific">Podospora aff. communis PSN243</name>
    <dbReference type="NCBI Taxonomy" id="3040156"/>
    <lineage>
        <taxon>Eukaryota</taxon>
        <taxon>Fungi</taxon>
        <taxon>Dikarya</taxon>
        <taxon>Ascomycota</taxon>
        <taxon>Pezizomycotina</taxon>
        <taxon>Sordariomycetes</taxon>
        <taxon>Sordariomycetidae</taxon>
        <taxon>Sordariales</taxon>
        <taxon>Podosporaceae</taxon>
        <taxon>Podospora</taxon>
    </lineage>
</organism>
<sequence length="211" mass="23858">MADVILFGVVVGAAIFWRERRAARRRQQARQLELEQEQRLRDFELATKAQSEADRQKALQAYMVERDERYKANRERDRCELGIPSSLNLSHIDINTARSDVGCQPNVQNIAFVGSRGAGKSTLINCLRGLEPWEKDKGAAAVGVTHTTVGCHRYDDLLRKHKIPIILYDLEGIGALGSNAWTYYSDMKLYAFDTIVLAHETTLSQSDIHIL</sequence>
<dbReference type="GO" id="GO:0016020">
    <property type="term" value="C:membrane"/>
    <property type="evidence" value="ECO:0007669"/>
    <property type="project" value="InterPro"/>
</dbReference>
<dbReference type="EMBL" id="MU865915">
    <property type="protein sequence ID" value="KAK4455220.1"/>
    <property type="molecule type" value="Genomic_DNA"/>
</dbReference>
<dbReference type="InterPro" id="IPR030385">
    <property type="entry name" value="G_IRG_dom"/>
</dbReference>
<dbReference type="PANTHER" id="PTHR14143:SF1">
    <property type="entry name" value="IRG-TYPE G DOMAIN-CONTAINING PROTEIN"/>
    <property type="match status" value="1"/>
</dbReference>
<feature type="domain" description="IRG-type G" evidence="2">
    <location>
        <begin position="106"/>
        <end position="211"/>
    </location>
</feature>
<reference evidence="3" key="1">
    <citation type="journal article" date="2023" name="Mol. Phylogenet. Evol.">
        <title>Genome-scale phylogeny and comparative genomics of the fungal order Sordariales.</title>
        <authorList>
            <person name="Hensen N."/>
            <person name="Bonometti L."/>
            <person name="Westerberg I."/>
            <person name="Brannstrom I.O."/>
            <person name="Guillou S."/>
            <person name="Cros-Aarteil S."/>
            <person name="Calhoun S."/>
            <person name="Haridas S."/>
            <person name="Kuo A."/>
            <person name="Mondo S."/>
            <person name="Pangilinan J."/>
            <person name="Riley R."/>
            <person name="LaButti K."/>
            <person name="Andreopoulos B."/>
            <person name="Lipzen A."/>
            <person name="Chen C."/>
            <person name="Yan M."/>
            <person name="Daum C."/>
            <person name="Ng V."/>
            <person name="Clum A."/>
            <person name="Steindorff A."/>
            <person name="Ohm R.A."/>
            <person name="Martin F."/>
            <person name="Silar P."/>
            <person name="Natvig D.O."/>
            <person name="Lalanne C."/>
            <person name="Gautier V."/>
            <person name="Ament-Velasquez S.L."/>
            <person name="Kruys A."/>
            <person name="Hutchinson M.I."/>
            <person name="Powell A.J."/>
            <person name="Barry K."/>
            <person name="Miller A.N."/>
            <person name="Grigoriev I.V."/>
            <person name="Debuchy R."/>
            <person name="Gladieux P."/>
            <person name="Hiltunen Thoren M."/>
            <person name="Johannesson H."/>
        </authorList>
    </citation>
    <scope>NUCLEOTIDE SEQUENCE</scope>
    <source>
        <strain evidence="3">PSN243</strain>
    </source>
</reference>
<proteinExistence type="inferred from homology"/>